<dbReference type="InterPro" id="IPR036865">
    <property type="entry name" value="CRAL-TRIO_dom_sf"/>
</dbReference>
<organism evidence="7 8">
    <name type="scientific">Bathycoccus prasinos</name>
    <dbReference type="NCBI Taxonomy" id="41875"/>
    <lineage>
        <taxon>Eukaryota</taxon>
        <taxon>Viridiplantae</taxon>
        <taxon>Chlorophyta</taxon>
        <taxon>Mamiellophyceae</taxon>
        <taxon>Mamiellales</taxon>
        <taxon>Bathycoccaceae</taxon>
        <taxon>Bathycoccus</taxon>
    </lineage>
</organism>
<evidence type="ECO:0000259" key="6">
    <source>
        <dbReference type="PROSITE" id="PS50191"/>
    </source>
</evidence>
<name>K8F9N6_9CHLO</name>
<dbReference type="Proteomes" id="UP000198341">
    <property type="component" value="Chromosome 10"/>
</dbReference>
<dbReference type="Gene3D" id="3.40.525.10">
    <property type="entry name" value="CRAL-TRIO lipid binding domain"/>
    <property type="match status" value="1"/>
</dbReference>
<evidence type="ECO:0000256" key="2">
    <source>
        <dbReference type="ARBA" id="ARBA00004395"/>
    </source>
</evidence>
<gene>
    <name evidence="7" type="ordered locus">Bathy10g02550</name>
</gene>
<accession>K8F9N6</accession>
<dbReference type="CDD" id="cd00170">
    <property type="entry name" value="SEC14"/>
    <property type="match status" value="1"/>
</dbReference>
<evidence type="ECO:0000256" key="1">
    <source>
        <dbReference type="ARBA" id="ARBA00004202"/>
    </source>
</evidence>
<dbReference type="InterPro" id="IPR001251">
    <property type="entry name" value="CRAL-TRIO_dom"/>
</dbReference>
<dbReference type="EMBL" id="FO082269">
    <property type="protein sequence ID" value="CCO18313.1"/>
    <property type="molecule type" value="Genomic_DNA"/>
</dbReference>
<keyword evidence="5" id="KW-0472">Membrane</keyword>
<evidence type="ECO:0000256" key="4">
    <source>
        <dbReference type="SAM" id="MobiDB-lite"/>
    </source>
</evidence>
<dbReference type="InterPro" id="IPR051026">
    <property type="entry name" value="PI/PC_transfer"/>
</dbReference>
<keyword evidence="8" id="KW-1185">Reference proteome</keyword>
<dbReference type="eggNOG" id="KOG1471">
    <property type="taxonomic scope" value="Eukaryota"/>
</dbReference>
<dbReference type="KEGG" id="bpg:Bathy10g02550"/>
<dbReference type="RefSeq" id="XP_007510780.1">
    <property type="nucleotide sequence ID" value="XM_007510718.1"/>
</dbReference>
<keyword evidence="5" id="KW-1133">Transmembrane helix</keyword>
<evidence type="ECO:0000313" key="8">
    <source>
        <dbReference type="Proteomes" id="UP000198341"/>
    </source>
</evidence>
<dbReference type="Pfam" id="PF00650">
    <property type="entry name" value="CRAL_TRIO"/>
    <property type="match status" value="1"/>
</dbReference>
<dbReference type="AlphaFoldDB" id="K8F9N6"/>
<sequence length="350" mass="38991">MVSVGSSLFEISGLWFQLFAILPLAILSKISLLVASLFMCVVSGVDGMDSIRRMVLDAIERIVNPSDSRARNKKTTKKGKRIGKSGKRAGGGKNGGSDDEDDDGPFFTDPSILPTRFKHTCNGDVELQLRKYERHVNFKNEVNFETILCRACPNYASVKENYGHAFHGVTKTGHVLQLERPSGWQKLVDAMKARGFESDPTTPVKEHIAFVTMYAFDKVDTRPWPDGKITRIVDVSQFSAGELNLEVLGFLRQMAKFGSAFLCERHGKVYLCKPSPTFRFVYALVAPLASTKTLDNVFILDSVEEMRAKISEEIDLKHVPKEFGGDCECPGGCWFGHPSEKALNAKKKTW</sequence>
<feature type="domain" description="CRAL-TRIO" evidence="6">
    <location>
        <begin position="222"/>
        <end position="331"/>
    </location>
</feature>
<reference evidence="7 8" key="1">
    <citation type="submission" date="2011-10" db="EMBL/GenBank/DDBJ databases">
        <authorList>
            <person name="Genoscope - CEA"/>
        </authorList>
    </citation>
    <scope>NUCLEOTIDE SEQUENCE [LARGE SCALE GENOMIC DNA]</scope>
    <source>
        <strain evidence="7 8">RCC 1105</strain>
    </source>
</reference>
<feature type="compositionally biased region" description="Basic residues" evidence="4">
    <location>
        <begin position="71"/>
        <end position="87"/>
    </location>
</feature>
<dbReference type="GeneID" id="19013331"/>
<dbReference type="PANTHER" id="PTHR45657:SF1">
    <property type="entry name" value="CRAL-TRIO DOMAIN-CONTAINING PROTEIN YKL091C-RELATED"/>
    <property type="match status" value="1"/>
</dbReference>
<keyword evidence="5" id="KW-0812">Transmembrane</keyword>
<evidence type="ECO:0000313" key="7">
    <source>
        <dbReference type="EMBL" id="CCO18313.1"/>
    </source>
</evidence>
<dbReference type="SUPFAM" id="SSF52087">
    <property type="entry name" value="CRAL/TRIO domain"/>
    <property type="match status" value="1"/>
</dbReference>
<evidence type="ECO:0000256" key="5">
    <source>
        <dbReference type="SAM" id="Phobius"/>
    </source>
</evidence>
<dbReference type="GO" id="GO:0005886">
    <property type="term" value="C:plasma membrane"/>
    <property type="evidence" value="ECO:0007669"/>
    <property type="project" value="UniProtKB-SubCell"/>
</dbReference>
<comment type="subcellular location">
    <subcellularLocation>
        <location evidence="1">Cell membrane</location>
        <topology evidence="1">Peripheral membrane protein</topology>
    </subcellularLocation>
    <subcellularLocation>
        <location evidence="2">Golgi apparatus membrane</location>
        <topology evidence="2">Peripheral membrane protein</topology>
    </subcellularLocation>
</comment>
<evidence type="ECO:0000256" key="3">
    <source>
        <dbReference type="ARBA" id="ARBA00038020"/>
    </source>
</evidence>
<dbReference type="PROSITE" id="PS50191">
    <property type="entry name" value="CRAL_TRIO"/>
    <property type="match status" value="1"/>
</dbReference>
<protein>
    <submittedName>
        <fullName evidence="7">Phosphatidylinositol-phosphatidylcholine transfer protein</fullName>
    </submittedName>
</protein>
<dbReference type="OrthoDB" id="1434354at2759"/>
<comment type="similarity">
    <text evidence="3">Belongs to the SFH family.</text>
</comment>
<proteinExistence type="inferred from homology"/>
<feature type="transmembrane region" description="Helical" evidence="5">
    <location>
        <begin position="20"/>
        <end position="45"/>
    </location>
</feature>
<dbReference type="GO" id="GO:0000139">
    <property type="term" value="C:Golgi membrane"/>
    <property type="evidence" value="ECO:0007669"/>
    <property type="project" value="UniProtKB-SubCell"/>
</dbReference>
<dbReference type="PANTHER" id="PTHR45657">
    <property type="entry name" value="CRAL-TRIO DOMAIN-CONTAINING PROTEIN YKL091C-RELATED"/>
    <property type="match status" value="1"/>
</dbReference>
<feature type="region of interest" description="Disordered" evidence="4">
    <location>
        <begin position="67"/>
        <end position="105"/>
    </location>
</feature>